<dbReference type="EMBL" id="FZQP02006780">
    <property type="protein sequence ID" value="VVD03530.1"/>
    <property type="molecule type" value="Genomic_DNA"/>
</dbReference>
<feature type="domain" description="PSMD12/CSN4-like N-terminal" evidence="1">
    <location>
        <begin position="45"/>
        <end position="99"/>
    </location>
</feature>
<accession>A0A5E4QZR8</accession>
<dbReference type="PANTHER" id="PTHR10855:SF1">
    <property type="entry name" value="26S PROTEASOME NON-ATPASE REGULATORY SUBUNIT 12"/>
    <property type="match status" value="1"/>
</dbReference>
<dbReference type="InterPro" id="IPR054559">
    <property type="entry name" value="PSMD12-CSN4-like_N"/>
</dbReference>
<sequence length="108" mass="12023">MTTNGDIESLDASGKIIKMEVDYSITCDEKIPIWKSWAANGKVQEAIDQLLALEKQTRTGADMASTARILVAIVQIFYEAKNWTALNDHIILLSKRSCQNGSRVLHLC</sequence>
<keyword evidence="3" id="KW-1185">Reference proteome</keyword>
<dbReference type="Proteomes" id="UP000324832">
    <property type="component" value="Unassembled WGS sequence"/>
</dbReference>
<evidence type="ECO:0000259" key="1">
    <source>
        <dbReference type="Pfam" id="PF22241"/>
    </source>
</evidence>
<name>A0A5E4QZR8_9NEOP</name>
<dbReference type="PANTHER" id="PTHR10855">
    <property type="entry name" value="26S PROTEASOME NON-ATPASE REGULATORY SUBUNIT 12/COP9 SIGNALOSOME COMPLEX SUBUNIT 4"/>
    <property type="match status" value="1"/>
</dbReference>
<dbReference type="GO" id="GO:0005737">
    <property type="term" value="C:cytoplasm"/>
    <property type="evidence" value="ECO:0007669"/>
    <property type="project" value="TreeGrafter"/>
</dbReference>
<gene>
    <name evidence="2" type="ORF">LSINAPIS_LOCUS13506</name>
</gene>
<dbReference type="GO" id="GO:0008541">
    <property type="term" value="C:proteasome regulatory particle, lid subcomplex"/>
    <property type="evidence" value="ECO:0007669"/>
    <property type="project" value="TreeGrafter"/>
</dbReference>
<dbReference type="InterPro" id="IPR040134">
    <property type="entry name" value="PSMD12/CSN4"/>
</dbReference>
<organism evidence="2 3">
    <name type="scientific">Leptidea sinapis</name>
    <dbReference type="NCBI Taxonomy" id="189913"/>
    <lineage>
        <taxon>Eukaryota</taxon>
        <taxon>Metazoa</taxon>
        <taxon>Ecdysozoa</taxon>
        <taxon>Arthropoda</taxon>
        <taxon>Hexapoda</taxon>
        <taxon>Insecta</taxon>
        <taxon>Pterygota</taxon>
        <taxon>Neoptera</taxon>
        <taxon>Endopterygota</taxon>
        <taxon>Lepidoptera</taxon>
        <taxon>Glossata</taxon>
        <taxon>Ditrysia</taxon>
        <taxon>Papilionoidea</taxon>
        <taxon>Pieridae</taxon>
        <taxon>Dismorphiinae</taxon>
        <taxon>Leptidea</taxon>
    </lineage>
</organism>
<evidence type="ECO:0000313" key="2">
    <source>
        <dbReference type="EMBL" id="VVD03530.1"/>
    </source>
</evidence>
<evidence type="ECO:0000313" key="3">
    <source>
        <dbReference type="Proteomes" id="UP000324832"/>
    </source>
</evidence>
<dbReference type="Pfam" id="PF22241">
    <property type="entry name" value="PSMD12-CSN4_N"/>
    <property type="match status" value="1"/>
</dbReference>
<dbReference type="AlphaFoldDB" id="A0A5E4QZR8"/>
<proteinExistence type="predicted"/>
<reference evidence="2 3" key="1">
    <citation type="submission" date="2017-07" db="EMBL/GenBank/DDBJ databases">
        <authorList>
            <person name="Talla V."/>
            <person name="Backstrom N."/>
        </authorList>
    </citation>
    <scope>NUCLEOTIDE SEQUENCE [LARGE SCALE GENOMIC DNA]</scope>
</reference>
<protein>
    <recommendedName>
        <fullName evidence="1">PSMD12/CSN4-like N-terminal domain-containing protein</fullName>
    </recommendedName>
</protein>